<gene>
    <name evidence="2" type="ORF">BBK36DRAFT_1114339</name>
</gene>
<dbReference type="OrthoDB" id="4899925at2759"/>
<dbReference type="RefSeq" id="XP_024751204.1">
    <property type="nucleotide sequence ID" value="XM_024890016.1"/>
</dbReference>
<keyword evidence="3" id="KW-1185">Reference proteome</keyword>
<feature type="region of interest" description="Disordered" evidence="1">
    <location>
        <begin position="13"/>
        <end position="32"/>
    </location>
</feature>
<sequence>MSRFVVMNEARQRMESAEPSITATNHPGGKAGAARQIPCATCVRRLTSNPPSQHQPCFEHLGRRAIKCFQCSSRSKNCNELPPNAVAFGREFQDATRRRFEGETVDDWGILGENTMQAINAADKRPVKPTRLSGIVPTEENESSVENDTSRCGQPQADSEQQQQQQPSIQPPQQQPQPLCQEELAQSNDQFPSPIRHMASRQDLQELRAQILHDVRQVLVESHQNQRQDDSQEERCAPPAPPAAEPPTEQNILNETVRDIIDAAQRSREGVATIVIHFH</sequence>
<evidence type="ECO:0000313" key="2">
    <source>
        <dbReference type="EMBL" id="PTB67884.1"/>
    </source>
</evidence>
<dbReference type="EMBL" id="KZ680210">
    <property type="protein sequence ID" value="PTB67884.1"/>
    <property type="molecule type" value="Genomic_DNA"/>
</dbReference>
<feature type="compositionally biased region" description="Low complexity" evidence="1">
    <location>
        <begin position="154"/>
        <end position="168"/>
    </location>
</feature>
<dbReference type="AlphaFoldDB" id="A0A2T4BEX2"/>
<reference evidence="3" key="1">
    <citation type="submission" date="2016-07" db="EMBL/GenBank/DDBJ databases">
        <title>Multiple horizontal gene transfer events from other fungi enriched the ability of initially mycotrophic Trichoderma (Ascomycota) to feed on dead plant biomass.</title>
        <authorList>
            <consortium name="DOE Joint Genome Institute"/>
            <person name="Atanasova L."/>
            <person name="Chenthamara K."/>
            <person name="Zhang J."/>
            <person name="Grujic M."/>
            <person name="Henrissat B."/>
            <person name="Kuo A."/>
            <person name="Aerts A."/>
            <person name="Salamov A."/>
            <person name="Lipzen A."/>
            <person name="Labutti K."/>
            <person name="Barry K."/>
            <person name="Miao Y."/>
            <person name="Rahimi M.J."/>
            <person name="Shen Q."/>
            <person name="Grigoriev I.V."/>
            <person name="Kubicek C.P."/>
            <person name="Druzhinina I.S."/>
        </authorList>
    </citation>
    <scope>NUCLEOTIDE SEQUENCE [LARGE SCALE GENOMIC DNA]</scope>
    <source>
        <strain evidence="3">TUCIM 6016</strain>
    </source>
</reference>
<protein>
    <submittedName>
        <fullName evidence="2">Uncharacterized protein</fullName>
    </submittedName>
</protein>
<feature type="region of interest" description="Disordered" evidence="1">
    <location>
        <begin position="121"/>
        <end position="181"/>
    </location>
</feature>
<organism evidence="2 3">
    <name type="scientific">Trichoderma citrinoviride</name>
    <dbReference type="NCBI Taxonomy" id="58853"/>
    <lineage>
        <taxon>Eukaryota</taxon>
        <taxon>Fungi</taxon>
        <taxon>Dikarya</taxon>
        <taxon>Ascomycota</taxon>
        <taxon>Pezizomycotina</taxon>
        <taxon>Sordariomycetes</taxon>
        <taxon>Hypocreomycetidae</taxon>
        <taxon>Hypocreales</taxon>
        <taxon>Hypocreaceae</taxon>
        <taxon>Trichoderma</taxon>
    </lineage>
</organism>
<dbReference type="Proteomes" id="UP000241546">
    <property type="component" value="Unassembled WGS sequence"/>
</dbReference>
<feature type="compositionally biased region" description="Basic and acidic residues" evidence="1">
    <location>
        <begin position="224"/>
        <end position="236"/>
    </location>
</feature>
<evidence type="ECO:0000313" key="3">
    <source>
        <dbReference type="Proteomes" id="UP000241546"/>
    </source>
</evidence>
<feature type="region of interest" description="Disordered" evidence="1">
    <location>
        <begin position="222"/>
        <end position="250"/>
    </location>
</feature>
<accession>A0A2T4BEX2</accession>
<proteinExistence type="predicted"/>
<name>A0A2T4BEX2_9HYPO</name>
<evidence type="ECO:0000256" key="1">
    <source>
        <dbReference type="SAM" id="MobiDB-lite"/>
    </source>
</evidence>
<dbReference type="GeneID" id="36598134"/>